<evidence type="ECO:0000313" key="4">
    <source>
        <dbReference type="Proteomes" id="UP000298673"/>
    </source>
</evidence>
<gene>
    <name evidence="3" type="ORF">D9V75_00230</name>
</gene>
<dbReference type="SMART" id="SM00450">
    <property type="entry name" value="RHOD"/>
    <property type="match status" value="1"/>
</dbReference>
<reference evidence="3 4" key="1">
    <citation type="submission" date="2018-12" db="EMBL/GenBank/DDBJ databases">
        <authorList>
            <person name="Chong R.A."/>
        </authorList>
    </citation>
    <scope>NUCLEOTIDE SEQUENCE [LARGE SCALE GENOMIC DNA]</scope>
    <source>
        <strain evidence="3 4">Mst</strain>
    </source>
</reference>
<keyword evidence="1" id="KW-0812">Transmembrane</keyword>
<dbReference type="PROSITE" id="PS50206">
    <property type="entry name" value="RHODANESE_3"/>
    <property type="match status" value="1"/>
</dbReference>
<keyword evidence="1" id="KW-0472">Membrane</keyword>
<dbReference type="RefSeq" id="WP_158343122.1">
    <property type="nucleotide sequence ID" value="NZ_CP034861.1"/>
</dbReference>
<dbReference type="AlphaFoldDB" id="A0A4D6YEB0"/>
<protein>
    <submittedName>
        <fullName evidence="3">Rhodanese-like domain-containing protein</fullName>
    </submittedName>
</protein>
<evidence type="ECO:0000256" key="1">
    <source>
        <dbReference type="SAM" id="Phobius"/>
    </source>
</evidence>
<dbReference type="CDD" id="cd00158">
    <property type="entry name" value="RHOD"/>
    <property type="match status" value="1"/>
</dbReference>
<dbReference type="InterPro" id="IPR036873">
    <property type="entry name" value="Rhodanese-like_dom_sf"/>
</dbReference>
<dbReference type="SUPFAM" id="SSF52821">
    <property type="entry name" value="Rhodanese/Cell cycle control phosphatase"/>
    <property type="match status" value="1"/>
</dbReference>
<name>A0A4D6YEB0_9GAMM</name>
<reference evidence="3 4" key="2">
    <citation type="submission" date="2019-05" db="EMBL/GenBank/DDBJ databases">
        <title>Genome evolution of the obligate endosymbiont Buchnera aphidicola.</title>
        <authorList>
            <person name="Moran N.A."/>
        </authorList>
    </citation>
    <scope>NUCLEOTIDE SEQUENCE [LARGE SCALE GENOMIC DNA]</scope>
    <source>
        <strain evidence="3 4">Mst</strain>
    </source>
</reference>
<feature type="transmembrane region" description="Helical" evidence="1">
    <location>
        <begin position="12"/>
        <end position="34"/>
    </location>
</feature>
<proteinExistence type="predicted"/>
<dbReference type="Gene3D" id="3.40.250.10">
    <property type="entry name" value="Rhodanese-like domain"/>
    <property type="match status" value="1"/>
</dbReference>
<evidence type="ECO:0000259" key="2">
    <source>
        <dbReference type="PROSITE" id="PS50206"/>
    </source>
</evidence>
<dbReference type="InterPro" id="IPR001763">
    <property type="entry name" value="Rhodanese-like_dom"/>
</dbReference>
<dbReference type="Pfam" id="PF00581">
    <property type="entry name" value="Rhodanese"/>
    <property type="match status" value="1"/>
</dbReference>
<evidence type="ECO:0000313" key="3">
    <source>
        <dbReference type="EMBL" id="QCI24164.1"/>
    </source>
</evidence>
<sequence length="144" mass="17177">MKDIIFFVKNHIFLVFIWFFFMFLTIYSITRVFFLKFKIINNTEAIELINKKKAIIIDTRSLDLFTQGHIVHSINFLLEHILLNKIETLKIYKYCPIILVISESNKYDECVSVFLKNGFSRIYVLKNGIDFWNLDNLPLVTKDK</sequence>
<feature type="domain" description="Rhodanese" evidence="2">
    <location>
        <begin position="50"/>
        <end position="141"/>
    </location>
</feature>
<dbReference type="EMBL" id="CP034861">
    <property type="protein sequence ID" value="QCI24164.1"/>
    <property type="molecule type" value="Genomic_DNA"/>
</dbReference>
<dbReference type="OrthoDB" id="9808735at2"/>
<dbReference type="Proteomes" id="UP000298673">
    <property type="component" value="Chromosome"/>
</dbReference>
<accession>A0A4D6YEB0</accession>
<keyword evidence="1" id="KW-1133">Transmembrane helix</keyword>
<organism evidence="3 4">
    <name type="scientific">Buchnera aphidicola</name>
    <name type="common">Muscaphis stroyani</name>
    <dbReference type="NCBI Taxonomy" id="1241869"/>
    <lineage>
        <taxon>Bacteria</taxon>
        <taxon>Pseudomonadati</taxon>
        <taxon>Pseudomonadota</taxon>
        <taxon>Gammaproteobacteria</taxon>
        <taxon>Enterobacterales</taxon>
        <taxon>Erwiniaceae</taxon>
        <taxon>Buchnera</taxon>
    </lineage>
</organism>